<keyword evidence="4" id="KW-0804">Transcription</keyword>
<feature type="domain" description="HTH tetR-type" evidence="6">
    <location>
        <begin position="1"/>
        <end position="60"/>
    </location>
</feature>
<dbReference type="InterPro" id="IPR036271">
    <property type="entry name" value="Tet_transcr_reg_TetR-rel_C_sf"/>
</dbReference>
<dbReference type="Pfam" id="PF00440">
    <property type="entry name" value="TetR_N"/>
    <property type="match status" value="1"/>
</dbReference>
<dbReference type="PROSITE" id="PS50977">
    <property type="entry name" value="HTH_TETR_2"/>
    <property type="match status" value="1"/>
</dbReference>
<evidence type="ECO:0000256" key="3">
    <source>
        <dbReference type="ARBA" id="ARBA00023125"/>
    </source>
</evidence>
<keyword evidence="2" id="KW-0805">Transcription regulation</keyword>
<evidence type="ECO:0000259" key="6">
    <source>
        <dbReference type="PROSITE" id="PS50977"/>
    </source>
</evidence>
<comment type="caution">
    <text evidence="7">The sequence shown here is derived from an EMBL/GenBank/DDBJ whole genome shotgun (WGS) entry which is preliminary data.</text>
</comment>
<keyword evidence="3 5" id="KW-0238">DNA-binding</keyword>
<gene>
    <name evidence="7" type="ORF">ACFSDA_03120</name>
</gene>
<protein>
    <submittedName>
        <fullName evidence="7">TetR/AcrR family transcriptional regulator</fullName>
    </submittedName>
</protein>
<evidence type="ECO:0000256" key="1">
    <source>
        <dbReference type="ARBA" id="ARBA00022491"/>
    </source>
</evidence>
<proteinExistence type="predicted"/>
<dbReference type="Pfam" id="PF13977">
    <property type="entry name" value="TetR_C_6"/>
    <property type="match status" value="1"/>
</dbReference>
<dbReference type="SUPFAM" id="SSF48498">
    <property type="entry name" value="Tetracyclin repressor-like, C-terminal domain"/>
    <property type="match status" value="1"/>
</dbReference>
<evidence type="ECO:0000256" key="4">
    <source>
        <dbReference type="ARBA" id="ARBA00023163"/>
    </source>
</evidence>
<sequence length="190" mass="20600">MIRESALRAAVDLIARQGFAATSMSQVAEAAGISPSGLAHHFPSKKALLGAVLAYRDVMDNEGGLRLDDEAWTCFDQLVDVAAVNSTRHQLVLLYTTMVGEAVTEDHPAHPWMAGHFRDVLASLSACLIRDQELGRVRADAPVGTIARQMVALMDGLQVQWLLDDSVDMVAILRQYVDDLKATWGTTPSA</sequence>
<reference evidence="8" key="1">
    <citation type="journal article" date="2019" name="Int. J. Syst. Evol. Microbiol.">
        <title>The Global Catalogue of Microorganisms (GCM) 10K type strain sequencing project: providing services to taxonomists for standard genome sequencing and annotation.</title>
        <authorList>
            <consortium name="The Broad Institute Genomics Platform"/>
            <consortium name="The Broad Institute Genome Sequencing Center for Infectious Disease"/>
            <person name="Wu L."/>
            <person name="Ma J."/>
        </authorList>
    </citation>
    <scope>NUCLEOTIDE SEQUENCE [LARGE SCALE GENOMIC DNA]</scope>
    <source>
        <strain evidence="8">JCM 11650</strain>
    </source>
</reference>
<dbReference type="PANTHER" id="PTHR47506:SF6">
    <property type="entry name" value="HTH-TYPE TRANSCRIPTIONAL REPRESSOR NEMR"/>
    <property type="match status" value="1"/>
</dbReference>
<dbReference type="InterPro" id="IPR001647">
    <property type="entry name" value="HTH_TetR"/>
</dbReference>
<dbReference type="RefSeq" id="WP_240811174.1">
    <property type="nucleotide sequence ID" value="NZ_BAAAIS010000002.1"/>
</dbReference>
<keyword evidence="8" id="KW-1185">Reference proteome</keyword>
<accession>A0ABW4PTI7</accession>
<dbReference type="PANTHER" id="PTHR47506">
    <property type="entry name" value="TRANSCRIPTIONAL REGULATORY PROTEIN"/>
    <property type="match status" value="1"/>
</dbReference>
<evidence type="ECO:0000313" key="7">
    <source>
        <dbReference type="EMBL" id="MFD1834058.1"/>
    </source>
</evidence>
<dbReference type="Gene3D" id="1.10.357.10">
    <property type="entry name" value="Tetracycline Repressor, domain 2"/>
    <property type="match status" value="1"/>
</dbReference>
<organism evidence="7 8">
    <name type="scientific">Brachybacterium rhamnosum</name>
    <dbReference type="NCBI Taxonomy" id="173361"/>
    <lineage>
        <taxon>Bacteria</taxon>
        <taxon>Bacillati</taxon>
        <taxon>Actinomycetota</taxon>
        <taxon>Actinomycetes</taxon>
        <taxon>Micrococcales</taxon>
        <taxon>Dermabacteraceae</taxon>
        <taxon>Brachybacterium</taxon>
    </lineage>
</organism>
<dbReference type="InterPro" id="IPR009057">
    <property type="entry name" value="Homeodomain-like_sf"/>
</dbReference>
<name>A0ABW4PTI7_9MICO</name>
<dbReference type="SUPFAM" id="SSF46689">
    <property type="entry name" value="Homeodomain-like"/>
    <property type="match status" value="1"/>
</dbReference>
<evidence type="ECO:0000256" key="2">
    <source>
        <dbReference type="ARBA" id="ARBA00023015"/>
    </source>
</evidence>
<evidence type="ECO:0000256" key="5">
    <source>
        <dbReference type="PROSITE-ProRule" id="PRU00335"/>
    </source>
</evidence>
<feature type="DNA-binding region" description="H-T-H motif" evidence="5">
    <location>
        <begin position="23"/>
        <end position="42"/>
    </location>
</feature>
<keyword evidence="1" id="KW-0678">Repressor</keyword>
<dbReference type="EMBL" id="JBHUFL010000002">
    <property type="protein sequence ID" value="MFD1834058.1"/>
    <property type="molecule type" value="Genomic_DNA"/>
</dbReference>
<evidence type="ECO:0000313" key="8">
    <source>
        <dbReference type="Proteomes" id="UP001597280"/>
    </source>
</evidence>
<dbReference type="PRINTS" id="PR00455">
    <property type="entry name" value="HTHTETR"/>
</dbReference>
<dbReference type="Proteomes" id="UP001597280">
    <property type="component" value="Unassembled WGS sequence"/>
</dbReference>
<dbReference type="InterPro" id="IPR039538">
    <property type="entry name" value="BetI_C"/>
</dbReference>